<comment type="caution">
    <text evidence="3">The sequence shown here is derived from an EMBL/GenBank/DDBJ whole genome shotgun (WGS) entry which is preliminary data.</text>
</comment>
<dbReference type="STRING" id="1921764.BSR28_04195"/>
<keyword evidence="1" id="KW-0732">Signal</keyword>
<feature type="signal peptide" evidence="1">
    <location>
        <begin position="1"/>
        <end position="34"/>
    </location>
</feature>
<proteinExistence type="predicted"/>
<evidence type="ECO:0000256" key="1">
    <source>
        <dbReference type="SAM" id="SignalP"/>
    </source>
</evidence>
<dbReference type="GO" id="GO:0009228">
    <property type="term" value="P:thiamine biosynthetic process"/>
    <property type="evidence" value="ECO:0007669"/>
    <property type="project" value="InterPro"/>
</dbReference>
<sequence>MRLLSTNSGPYRSFLRVSGLVLASALVLPLGACANSDSSAAPQAVSSPEVATALPAVTVGLTYIPNIQFAPAYAAVSEKNFGAQQVELRHHGQNEGLFNALRSGQEDFVIAGADEAAVAAEQADDLLVVSPYYEQHPVEVLATKDSGIKSLSDLKGKRVGVPGRFGENWFGLLLALKSVGLAPEDVQIVEIGYTQRAAFTSGRVDALVGFKNNDAVQFQTLDLGATAIEIPTQGKLLGASIITTKKYAQANPASVRNVVKGFFKTYGDLAQDPNLAMQASGAYIPDLNEKAISEAAKATWQATLPLLPQSATCQNFGPTQGTQMVEFLKSSGLITKPVDGASLVTSEFCQ</sequence>
<dbReference type="Gene3D" id="3.40.190.10">
    <property type="entry name" value="Periplasmic binding protein-like II"/>
    <property type="match status" value="2"/>
</dbReference>
<dbReference type="RefSeq" id="WP_073709111.1">
    <property type="nucleotide sequence ID" value="NZ_MQSV01000002.1"/>
</dbReference>
<dbReference type="SUPFAM" id="SSF53850">
    <property type="entry name" value="Periplasmic binding protein-like II"/>
    <property type="match status" value="1"/>
</dbReference>
<feature type="chain" id="PRO_5012072672" description="SsuA/THI5-like domain-containing protein" evidence="1">
    <location>
        <begin position="35"/>
        <end position="350"/>
    </location>
</feature>
<dbReference type="PANTHER" id="PTHR31528">
    <property type="entry name" value="4-AMINO-5-HYDROXYMETHYL-2-METHYLPYRIMIDINE PHOSPHATE SYNTHASE THI11-RELATED"/>
    <property type="match status" value="1"/>
</dbReference>
<dbReference type="InterPro" id="IPR027939">
    <property type="entry name" value="NMT1/THI5"/>
</dbReference>
<dbReference type="EMBL" id="MQSV01000002">
    <property type="protein sequence ID" value="OKL49123.1"/>
    <property type="molecule type" value="Genomic_DNA"/>
</dbReference>
<dbReference type="AlphaFoldDB" id="A0A1Q5PNK1"/>
<name>A0A1Q5PNK1_9ACTO</name>
<dbReference type="OrthoDB" id="7808807at2"/>
<dbReference type="Proteomes" id="UP000186785">
    <property type="component" value="Unassembled WGS sequence"/>
</dbReference>
<accession>A0A1Q5PNK1</accession>
<dbReference type="PANTHER" id="PTHR31528:SF15">
    <property type="entry name" value="RIBOFLAVIN-BINDING PROTEIN RIBY"/>
    <property type="match status" value="1"/>
</dbReference>
<dbReference type="InterPro" id="IPR015168">
    <property type="entry name" value="SsuA/THI5"/>
</dbReference>
<keyword evidence="4" id="KW-1185">Reference proteome</keyword>
<evidence type="ECO:0000313" key="3">
    <source>
        <dbReference type="EMBL" id="OKL49123.1"/>
    </source>
</evidence>
<dbReference type="Pfam" id="PF09084">
    <property type="entry name" value="NMT1"/>
    <property type="match status" value="1"/>
</dbReference>
<reference evidence="3 4" key="1">
    <citation type="submission" date="2016-11" db="EMBL/GenBank/DDBJ databases">
        <title>Actinomyces gypaetusis sp. nov. isolated from the vulture Gypaetus barbatus in Qinghai Tibet Plateau China.</title>
        <authorList>
            <person name="Meng X."/>
        </authorList>
    </citation>
    <scope>NUCLEOTIDE SEQUENCE [LARGE SCALE GENOMIC DNA]</scope>
    <source>
        <strain evidence="3 4">VUL4_2</strain>
    </source>
</reference>
<protein>
    <recommendedName>
        <fullName evidence="2">SsuA/THI5-like domain-containing protein</fullName>
    </recommendedName>
</protein>
<evidence type="ECO:0000259" key="2">
    <source>
        <dbReference type="Pfam" id="PF09084"/>
    </source>
</evidence>
<gene>
    <name evidence="3" type="ORF">BSR29_04630</name>
</gene>
<evidence type="ECO:0000313" key="4">
    <source>
        <dbReference type="Proteomes" id="UP000186785"/>
    </source>
</evidence>
<feature type="domain" description="SsuA/THI5-like" evidence="2">
    <location>
        <begin position="66"/>
        <end position="274"/>
    </location>
</feature>
<organism evidence="3 4">
    <name type="scientific">Boudabousia liubingyangii</name>
    <dbReference type="NCBI Taxonomy" id="1921764"/>
    <lineage>
        <taxon>Bacteria</taxon>
        <taxon>Bacillati</taxon>
        <taxon>Actinomycetota</taxon>
        <taxon>Actinomycetes</taxon>
        <taxon>Actinomycetales</taxon>
        <taxon>Actinomycetaceae</taxon>
        <taxon>Boudabousia</taxon>
    </lineage>
</organism>